<name>A0AB72XB33_9RALS</name>
<reference evidence="3 4" key="1">
    <citation type="submission" date="2023-07" db="EMBL/GenBank/DDBJ databases">
        <authorList>
            <person name="Peeters C."/>
        </authorList>
    </citation>
    <scope>NUCLEOTIDE SEQUENCE [LARGE SCALE GENOMIC DNA]</scope>
    <source>
        <strain evidence="3 4">R-16034</strain>
    </source>
</reference>
<evidence type="ECO:0000256" key="2">
    <source>
        <dbReference type="SAM" id="Phobius"/>
    </source>
</evidence>
<dbReference type="EMBL" id="CATWHI010000011">
    <property type="protein sequence ID" value="CAJ0744830.1"/>
    <property type="molecule type" value="Genomic_DNA"/>
</dbReference>
<sequence>MSETAQGVATSVAASPIKGFVAKCWQYVLENPLKSATAATLFLGGLLLLMFFLHIGFMPDVNLESVSSLLYAMALFGIFIAAFSALTMVLPGLALAEFKKSVKFVRPRHLALIMSGTTLTWAVVLFHLIDYLPGWVAWFTWGIAVVMVSPTCLAMDARKRVVSSPLTVSADGKCRSHGHRLSFYSRRHVKLKARWTEHDWSDARISRTVLWLRLRRRWQTYLWASAMVLLITPLVALPLSFIGVIGLAGDIRTAPALQFTPLLTALVAVIAVAAAVIGSVQSTEAPKVAALFAPLLLFLVITATGSFSAFSIIAVKTLGQGEINAARATITGKTCKEINQTLGQRVCANVRDDEIAAICPVMIRSRIGSQVLLEFAPMAVESDKSIQHAIWITSNESIVGQDGKRRTKQLIRRVVIDKAKLLSWRPLDAFGEGKSERPIDALTPFVATSFIYAKQAEITNPMANDRALAKILQDQCGGDLDQHNDSPSSNSAQPSDAGQSDTQKP</sequence>
<proteinExistence type="predicted"/>
<feature type="transmembrane region" description="Helical" evidence="2">
    <location>
        <begin position="36"/>
        <end position="57"/>
    </location>
</feature>
<organism evidence="3 4">
    <name type="scientific">Ralstonia edaphi</name>
    <dbReference type="NCBI Taxonomy" id="3058599"/>
    <lineage>
        <taxon>Bacteria</taxon>
        <taxon>Pseudomonadati</taxon>
        <taxon>Pseudomonadota</taxon>
        <taxon>Betaproteobacteria</taxon>
        <taxon>Burkholderiales</taxon>
        <taxon>Burkholderiaceae</taxon>
        <taxon>Ralstonia</taxon>
    </lineage>
</organism>
<dbReference type="RefSeq" id="WP_316902421.1">
    <property type="nucleotide sequence ID" value="NZ_CATWHI010000011.1"/>
</dbReference>
<feature type="transmembrane region" description="Helical" evidence="2">
    <location>
        <begin position="221"/>
        <end position="247"/>
    </location>
</feature>
<evidence type="ECO:0000256" key="1">
    <source>
        <dbReference type="SAM" id="MobiDB-lite"/>
    </source>
</evidence>
<keyword evidence="2" id="KW-1133">Transmembrane helix</keyword>
<feature type="transmembrane region" description="Helical" evidence="2">
    <location>
        <begin position="69"/>
        <end position="98"/>
    </location>
</feature>
<keyword evidence="2" id="KW-0812">Transmembrane</keyword>
<accession>A0AB72XB33</accession>
<evidence type="ECO:0000313" key="3">
    <source>
        <dbReference type="EMBL" id="CAJ0744830.1"/>
    </source>
</evidence>
<feature type="transmembrane region" description="Helical" evidence="2">
    <location>
        <begin position="289"/>
        <end position="315"/>
    </location>
</feature>
<protein>
    <submittedName>
        <fullName evidence="3">Uncharacterized protein</fullName>
    </submittedName>
</protein>
<feature type="transmembrane region" description="Helical" evidence="2">
    <location>
        <begin position="259"/>
        <end position="277"/>
    </location>
</feature>
<feature type="region of interest" description="Disordered" evidence="1">
    <location>
        <begin position="474"/>
        <end position="505"/>
    </location>
</feature>
<feature type="compositionally biased region" description="Polar residues" evidence="1">
    <location>
        <begin position="485"/>
        <end position="505"/>
    </location>
</feature>
<comment type="caution">
    <text evidence="3">The sequence shown here is derived from an EMBL/GenBank/DDBJ whole genome shotgun (WGS) entry which is preliminary data.</text>
</comment>
<evidence type="ECO:0000313" key="4">
    <source>
        <dbReference type="Proteomes" id="UP001189225"/>
    </source>
</evidence>
<keyword evidence="2" id="KW-0472">Membrane</keyword>
<keyword evidence="4" id="KW-1185">Reference proteome</keyword>
<feature type="transmembrane region" description="Helical" evidence="2">
    <location>
        <begin position="110"/>
        <end position="129"/>
    </location>
</feature>
<dbReference type="AlphaFoldDB" id="A0AB72XB33"/>
<dbReference type="Proteomes" id="UP001189225">
    <property type="component" value="Unassembled WGS sequence"/>
</dbReference>
<gene>
    <name evidence="3" type="ORF">R16034_04857</name>
</gene>
<feature type="transmembrane region" description="Helical" evidence="2">
    <location>
        <begin position="135"/>
        <end position="155"/>
    </location>
</feature>